<organism evidence="15 16">
    <name type="scientific">Eschrichtius robustus</name>
    <name type="common">California gray whale</name>
    <name type="synonym">Eschrichtius gibbosus</name>
    <dbReference type="NCBI Taxonomy" id="9764"/>
    <lineage>
        <taxon>Eukaryota</taxon>
        <taxon>Metazoa</taxon>
        <taxon>Chordata</taxon>
        <taxon>Craniata</taxon>
        <taxon>Vertebrata</taxon>
        <taxon>Euteleostomi</taxon>
        <taxon>Mammalia</taxon>
        <taxon>Eutheria</taxon>
        <taxon>Laurasiatheria</taxon>
        <taxon>Artiodactyla</taxon>
        <taxon>Whippomorpha</taxon>
        <taxon>Cetacea</taxon>
        <taxon>Mysticeti</taxon>
        <taxon>Eschrichtiidae</taxon>
        <taxon>Eschrichtius</taxon>
    </lineage>
</organism>
<feature type="domain" description="C2H2-type" evidence="14">
    <location>
        <begin position="112"/>
        <end position="139"/>
    </location>
</feature>
<keyword evidence="16" id="KW-1185">Reference proteome</keyword>
<evidence type="ECO:0000256" key="6">
    <source>
        <dbReference type="ARBA" id="ARBA00022771"/>
    </source>
</evidence>
<dbReference type="PANTHER" id="PTHR24379:SF106">
    <property type="entry name" value="ZINC FINGER PROTEIN 791"/>
    <property type="match status" value="1"/>
</dbReference>
<evidence type="ECO:0000313" key="16">
    <source>
        <dbReference type="Proteomes" id="UP001159641"/>
    </source>
</evidence>
<comment type="caution">
    <text evidence="15">The sequence shown here is derived from an EMBL/GenBank/DDBJ whole genome shotgun (WGS) entry which is preliminary data.</text>
</comment>
<feature type="domain" description="C2H2-type" evidence="14">
    <location>
        <begin position="85"/>
        <end position="111"/>
    </location>
</feature>
<dbReference type="GO" id="GO:0000981">
    <property type="term" value="F:DNA-binding transcription factor activity, RNA polymerase II-specific"/>
    <property type="evidence" value="ECO:0007669"/>
    <property type="project" value="TreeGrafter"/>
</dbReference>
<feature type="domain" description="C2H2-type" evidence="14">
    <location>
        <begin position="57"/>
        <end position="84"/>
    </location>
</feature>
<dbReference type="Pfam" id="PF13913">
    <property type="entry name" value="zf-C2HC_2"/>
    <property type="match status" value="1"/>
</dbReference>
<evidence type="ECO:0000256" key="11">
    <source>
        <dbReference type="ARBA" id="ARBA00023242"/>
    </source>
</evidence>
<dbReference type="AlphaFoldDB" id="A0AB34HZM9"/>
<dbReference type="PROSITE" id="PS00028">
    <property type="entry name" value="ZINC_FINGER_C2H2_1"/>
    <property type="match status" value="6"/>
</dbReference>
<reference evidence="15 16" key="1">
    <citation type="submission" date="2022-11" db="EMBL/GenBank/DDBJ databases">
        <title>Whole genome sequence of Eschrichtius robustus ER-17-0199.</title>
        <authorList>
            <person name="Bruniche-Olsen A."/>
            <person name="Black A.N."/>
            <person name="Fields C.J."/>
            <person name="Walden K."/>
            <person name="Dewoody J.A."/>
        </authorList>
    </citation>
    <scope>NUCLEOTIDE SEQUENCE [LARGE SCALE GENOMIC DNA]</scope>
    <source>
        <strain evidence="15">ER-17-0199</strain>
        <tissue evidence="15">Blubber</tissue>
    </source>
</reference>
<feature type="domain" description="C2H2-type" evidence="14">
    <location>
        <begin position="251"/>
        <end position="278"/>
    </location>
</feature>
<dbReference type="PROSITE" id="PS50157">
    <property type="entry name" value="ZINC_FINGER_C2H2_2"/>
    <property type="match status" value="9"/>
</dbReference>
<comment type="subcellular location">
    <subcellularLocation>
        <location evidence="2">Nucleus</location>
    </subcellularLocation>
</comment>
<dbReference type="Pfam" id="PF13465">
    <property type="entry name" value="zf-H2C2_2"/>
    <property type="match status" value="1"/>
</dbReference>
<keyword evidence="10" id="KW-0804">Transcription</keyword>
<protein>
    <recommendedName>
        <fullName evidence="14">C2H2-type domain-containing protein</fullName>
    </recommendedName>
</protein>
<name>A0AB34HZM9_ESCRO</name>
<proteinExistence type="inferred from homology"/>
<dbReference type="InterPro" id="IPR036236">
    <property type="entry name" value="Znf_C2H2_sf"/>
</dbReference>
<dbReference type="InterPro" id="IPR013087">
    <property type="entry name" value="Znf_C2H2_type"/>
</dbReference>
<gene>
    <name evidence="15" type="ORF">J1605_002212</name>
</gene>
<dbReference type="Gene3D" id="3.30.160.60">
    <property type="entry name" value="Classic Zinc Finger"/>
    <property type="match status" value="9"/>
</dbReference>
<evidence type="ECO:0000256" key="8">
    <source>
        <dbReference type="ARBA" id="ARBA00023015"/>
    </source>
</evidence>
<sequence>MSPEPADNRLRWLSGFQKHERDHTGEKPYECKECEEAFINPSSLQIYERSHSGEKPYVCKTCCKAFSIPRSLREHERTHTGEKPYECKVCGKSFASTYVQVHERAHTGQKPYQCQECGKAFVCSSGIRRHMKLHTGEKPYKCEECGKAFIIPSFLHTHERTHTREKPYMCKTCSKAFSIPRYLRKHEKTHTGEKPYECKICGKTFSSTYVQVHERIHTGERPYKCKECGKAYISLSGIQRHMRLHTGEKPYKCVECGKAFIIPSFLQTHERTHTGCHSGMRGCGTGACPTRRPVRQVGGATRRTGVDVGSSHRVGLAAYLPFRVFGNASVSSALTCSGGWSRGKDAGRPRKSRNGECAAPGSGDGAEGLVGSARNRPLRGQLRSLRTRIHRERPADLSPLRFAAWGLSRQPGPGPCGWRLQPDPGASLGNSAPAAPCLFQIVR</sequence>
<feature type="domain" description="C2H2-type" evidence="14">
    <location>
        <begin position="196"/>
        <end position="222"/>
    </location>
</feature>
<keyword evidence="4" id="KW-0479">Metal-binding</keyword>
<dbReference type="FunFam" id="3.30.160.60:FF:000352">
    <property type="entry name" value="zinc finger protein 3 homolog"/>
    <property type="match status" value="1"/>
</dbReference>
<keyword evidence="5" id="KW-0677">Repeat</keyword>
<keyword evidence="6 12" id="KW-0863">Zinc-finger</keyword>
<dbReference type="FunFam" id="3.30.160.60:FF:002288">
    <property type="entry name" value="Zinc finger protein 700"/>
    <property type="match status" value="1"/>
</dbReference>
<dbReference type="GO" id="GO:0008270">
    <property type="term" value="F:zinc ion binding"/>
    <property type="evidence" value="ECO:0007669"/>
    <property type="project" value="UniProtKB-KW"/>
</dbReference>
<evidence type="ECO:0000256" key="10">
    <source>
        <dbReference type="ARBA" id="ARBA00023163"/>
    </source>
</evidence>
<dbReference type="GO" id="GO:0005634">
    <property type="term" value="C:nucleus"/>
    <property type="evidence" value="ECO:0007669"/>
    <property type="project" value="UniProtKB-SubCell"/>
</dbReference>
<evidence type="ECO:0000256" key="9">
    <source>
        <dbReference type="ARBA" id="ARBA00023125"/>
    </source>
</evidence>
<evidence type="ECO:0000313" key="15">
    <source>
        <dbReference type="EMBL" id="KAJ8796615.1"/>
    </source>
</evidence>
<feature type="domain" description="C2H2-type" evidence="14">
    <location>
        <begin position="223"/>
        <end position="250"/>
    </location>
</feature>
<evidence type="ECO:0000256" key="7">
    <source>
        <dbReference type="ARBA" id="ARBA00022833"/>
    </source>
</evidence>
<dbReference type="FunFam" id="3.30.160.60:FF:000156">
    <property type="entry name" value="Zinc finger protein 568"/>
    <property type="match status" value="3"/>
</dbReference>
<dbReference type="PANTHER" id="PTHR24379">
    <property type="entry name" value="KRAB AND ZINC FINGER DOMAIN-CONTAINING"/>
    <property type="match status" value="1"/>
</dbReference>
<dbReference type="SMART" id="SM00355">
    <property type="entry name" value="ZnF_C2H2"/>
    <property type="match status" value="9"/>
</dbReference>
<dbReference type="FunFam" id="3.30.160.60:FF:000184">
    <property type="entry name" value="Zinc finger protein 333"/>
    <property type="match status" value="4"/>
</dbReference>
<evidence type="ECO:0000256" key="3">
    <source>
        <dbReference type="ARBA" id="ARBA00006991"/>
    </source>
</evidence>
<dbReference type="EMBL" id="JAIQCJ010000358">
    <property type="protein sequence ID" value="KAJ8796615.1"/>
    <property type="molecule type" value="Genomic_DNA"/>
</dbReference>
<evidence type="ECO:0000259" key="14">
    <source>
        <dbReference type="PROSITE" id="PS50157"/>
    </source>
</evidence>
<keyword evidence="11" id="KW-0539">Nucleus</keyword>
<dbReference type="SUPFAM" id="SSF57667">
    <property type="entry name" value="beta-beta-alpha zinc fingers"/>
    <property type="match status" value="6"/>
</dbReference>
<evidence type="ECO:0000256" key="2">
    <source>
        <dbReference type="ARBA" id="ARBA00004123"/>
    </source>
</evidence>
<feature type="domain" description="C2H2-type" evidence="14">
    <location>
        <begin position="29"/>
        <end position="56"/>
    </location>
</feature>
<comment type="function">
    <text evidence="1">May be involved in transcriptional regulation.</text>
</comment>
<keyword evidence="9" id="KW-0238">DNA-binding</keyword>
<dbReference type="GO" id="GO:0000977">
    <property type="term" value="F:RNA polymerase II transcription regulatory region sequence-specific DNA binding"/>
    <property type="evidence" value="ECO:0007669"/>
    <property type="project" value="TreeGrafter"/>
</dbReference>
<dbReference type="Pfam" id="PF00096">
    <property type="entry name" value="zf-C2H2"/>
    <property type="match status" value="4"/>
</dbReference>
<comment type="similarity">
    <text evidence="3">Belongs to the krueppel C2H2-type zinc-finger protein family.</text>
</comment>
<dbReference type="Proteomes" id="UP001159641">
    <property type="component" value="Unassembled WGS sequence"/>
</dbReference>
<feature type="domain" description="C2H2-type" evidence="14">
    <location>
        <begin position="140"/>
        <end position="167"/>
    </location>
</feature>
<evidence type="ECO:0000256" key="12">
    <source>
        <dbReference type="PROSITE-ProRule" id="PRU00042"/>
    </source>
</evidence>
<evidence type="ECO:0000256" key="5">
    <source>
        <dbReference type="ARBA" id="ARBA00022737"/>
    </source>
</evidence>
<feature type="domain" description="C2H2-type" evidence="14">
    <location>
        <begin position="168"/>
        <end position="195"/>
    </location>
</feature>
<keyword evidence="7" id="KW-0862">Zinc</keyword>
<evidence type="ECO:0000256" key="1">
    <source>
        <dbReference type="ARBA" id="ARBA00003767"/>
    </source>
</evidence>
<dbReference type="Pfam" id="PF13894">
    <property type="entry name" value="zf-C2H2_4"/>
    <property type="match status" value="1"/>
</dbReference>
<evidence type="ECO:0000256" key="4">
    <source>
        <dbReference type="ARBA" id="ARBA00022723"/>
    </source>
</evidence>
<keyword evidence="8" id="KW-0805">Transcription regulation</keyword>
<evidence type="ECO:0000256" key="13">
    <source>
        <dbReference type="SAM" id="MobiDB-lite"/>
    </source>
</evidence>
<feature type="region of interest" description="Disordered" evidence="13">
    <location>
        <begin position="339"/>
        <end position="379"/>
    </location>
</feature>
<accession>A0AB34HZM9</accession>